<organism evidence="1">
    <name type="scientific">bioreactor metagenome</name>
    <dbReference type="NCBI Taxonomy" id="1076179"/>
    <lineage>
        <taxon>unclassified sequences</taxon>
        <taxon>metagenomes</taxon>
        <taxon>ecological metagenomes</taxon>
    </lineage>
</organism>
<reference evidence="1" key="1">
    <citation type="submission" date="2019-08" db="EMBL/GenBank/DDBJ databases">
        <authorList>
            <person name="Kucharzyk K."/>
            <person name="Murdoch R.W."/>
            <person name="Higgins S."/>
            <person name="Loffler F."/>
        </authorList>
    </citation>
    <scope>NUCLEOTIDE SEQUENCE</scope>
</reference>
<sequence length="155" mass="18031">MRIADVEARNINRYRKVPCPREKVYPSAYVFAAAFPNVFVEPRYQPVLFKQRDEIRRREQPPLRMPPADQRLRAGQGAVPVVYLGLEIEYKLFAFQRRLHIAHKLLFVQQAGAQYVVVIGQPRVETALYGTQRQKRPVAHERNIHRRVGDAVDAD</sequence>
<dbReference type="EMBL" id="VSSQ01027326">
    <property type="protein sequence ID" value="MPM76510.1"/>
    <property type="molecule type" value="Genomic_DNA"/>
</dbReference>
<name>A0A645CHT9_9ZZZZ</name>
<proteinExistence type="predicted"/>
<protein>
    <submittedName>
        <fullName evidence="1">Uncharacterized protein</fullName>
    </submittedName>
</protein>
<comment type="caution">
    <text evidence="1">The sequence shown here is derived from an EMBL/GenBank/DDBJ whole genome shotgun (WGS) entry which is preliminary data.</text>
</comment>
<dbReference type="AlphaFoldDB" id="A0A645CHT9"/>
<gene>
    <name evidence="1" type="ORF">SDC9_123508</name>
</gene>
<evidence type="ECO:0000313" key="1">
    <source>
        <dbReference type="EMBL" id="MPM76510.1"/>
    </source>
</evidence>
<accession>A0A645CHT9</accession>